<dbReference type="Proteomes" id="UP000250028">
    <property type="component" value="Unassembled WGS sequence"/>
</dbReference>
<gene>
    <name evidence="1" type="ORF">SAMN04489750_3830</name>
</gene>
<name>A0A2Y9C6X8_9MICO</name>
<dbReference type="AlphaFoldDB" id="A0A2Y9C6X8"/>
<reference evidence="2" key="1">
    <citation type="submission" date="2016-10" db="EMBL/GenBank/DDBJ databases">
        <authorList>
            <person name="Varghese N."/>
            <person name="Submissions S."/>
        </authorList>
    </citation>
    <scope>NUCLEOTIDE SEQUENCE [LARGE SCALE GENOMIC DNA]</scope>
    <source>
        <strain evidence="2">DSM 22951</strain>
    </source>
</reference>
<organism evidence="1 2">
    <name type="scientific">Branchiibius hedensis</name>
    <dbReference type="NCBI Taxonomy" id="672460"/>
    <lineage>
        <taxon>Bacteria</taxon>
        <taxon>Bacillati</taxon>
        <taxon>Actinomycetota</taxon>
        <taxon>Actinomycetes</taxon>
        <taxon>Micrococcales</taxon>
        <taxon>Dermacoccaceae</taxon>
        <taxon>Branchiibius</taxon>
    </lineage>
</organism>
<accession>A0A2Y9C6X8</accession>
<dbReference type="RefSeq" id="WP_109689352.1">
    <property type="nucleotide sequence ID" value="NZ_QGDN01000002.1"/>
</dbReference>
<dbReference type="EMBL" id="UESZ01000002">
    <property type="protein sequence ID" value="SSA59025.1"/>
    <property type="molecule type" value="Genomic_DNA"/>
</dbReference>
<keyword evidence="2" id="KW-1185">Reference proteome</keyword>
<protein>
    <submittedName>
        <fullName evidence="1">Uncharacterized protein</fullName>
    </submittedName>
</protein>
<proteinExistence type="predicted"/>
<evidence type="ECO:0000313" key="1">
    <source>
        <dbReference type="EMBL" id="SSA59025.1"/>
    </source>
</evidence>
<sequence>MNKTSEQSPVEAQFQAAVARTLVDANANRGITASTSSPNDRTLDSQRPVIDLVFLEPQRPTI</sequence>
<evidence type="ECO:0000313" key="2">
    <source>
        <dbReference type="Proteomes" id="UP000250028"/>
    </source>
</evidence>